<dbReference type="InterPro" id="IPR016181">
    <property type="entry name" value="Acyl_CoA_acyltransferase"/>
</dbReference>
<evidence type="ECO:0000256" key="2">
    <source>
        <dbReference type="ARBA" id="ARBA00023315"/>
    </source>
</evidence>
<dbReference type="Gene3D" id="3.40.630.30">
    <property type="match status" value="1"/>
</dbReference>
<evidence type="ECO:0000313" key="5">
    <source>
        <dbReference type="Proteomes" id="UP001165306"/>
    </source>
</evidence>
<dbReference type="AlphaFoldDB" id="A0AA41WCR0"/>
<keyword evidence="2" id="KW-0012">Acyltransferase</keyword>
<dbReference type="PANTHER" id="PTHR43420">
    <property type="entry name" value="ACETYLTRANSFERASE"/>
    <property type="match status" value="1"/>
</dbReference>
<dbReference type="CDD" id="cd04301">
    <property type="entry name" value="NAT_SF"/>
    <property type="match status" value="1"/>
</dbReference>
<protein>
    <submittedName>
        <fullName evidence="4">GNAT family N-acetyltransferase</fullName>
    </submittedName>
</protein>
<feature type="domain" description="N-acetyltransferase" evidence="3">
    <location>
        <begin position="139"/>
        <end position="283"/>
    </location>
</feature>
<sequence length="283" mass="32686">MAAHSLIVPLEVTDVHRVRLKWASRYSQQELAQVVNEAPGLSQWLPRTGEYLIAGRWRHRDEVVVILEVTTGPNTVRLIDHLAEAAAAQGKRLIVMHEQHERRSPLFYADAGMRLLEEILVYEAVIFSLPQMVARLRFERVTGDDPFVMGELLELDHQAFSWLWWNSEDEFSEYLRDPRVDIYLGRDQHGVPVSYVGITRMRGWGHLDRLAVAPAYQGLGYGRESLEWAVQVLGSRGARRVALSTQARNARSRRMYERFGFRRAPSFDYDIYGRWLGEPVLLD</sequence>
<reference evidence="4" key="1">
    <citation type="submission" date="2022-06" db="EMBL/GenBank/DDBJ databases">
        <title>CFH 74404 Thermomicrobiaceae sp.</title>
        <authorList>
            <person name="Ming H."/>
            <person name="Li W.-J."/>
            <person name="Zhao Z."/>
        </authorList>
    </citation>
    <scope>NUCLEOTIDE SEQUENCE</scope>
    <source>
        <strain evidence="4">CFH 74404</strain>
    </source>
</reference>
<name>A0AA41WCR0_9BACT</name>
<dbReference type="Proteomes" id="UP001165306">
    <property type="component" value="Unassembled WGS sequence"/>
</dbReference>
<dbReference type="SUPFAM" id="SSF55729">
    <property type="entry name" value="Acyl-CoA N-acyltransferases (Nat)"/>
    <property type="match status" value="1"/>
</dbReference>
<evidence type="ECO:0000259" key="3">
    <source>
        <dbReference type="PROSITE" id="PS51186"/>
    </source>
</evidence>
<dbReference type="GO" id="GO:0016747">
    <property type="term" value="F:acyltransferase activity, transferring groups other than amino-acyl groups"/>
    <property type="evidence" value="ECO:0007669"/>
    <property type="project" value="InterPro"/>
</dbReference>
<keyword evidence="5" id="KW-1185">Reference proteome</keyword>
<dbReference type="RefSeq" id="WP_284055428.1">
    <property type="nucleotide sequence ID" value="NZ_JAMSLR010000001.1"/>
</dbReference>
<accession>A0AA41WCR0</accession>
<dbReference type="Pfam" id="PF00583">
    <property type="entry name" value="Acetyltransf_1"/>
    <property type="match status" value="1"/>
</dbReference>
<evidence type="ECO:0000256" key="1">
    <source>
        <dbReference type="ARBA" id="ARBA00022679"/>
    </source>
</evidence>
<dbReference type="InterPro" id="IPR000182">
    <property type="entry name" value="GNAT_dom"/>
</dbReference>
<proteinExistence type="predicted"/>
<comment type="caution">
    <text evidence="4">The sequence shown here is derived from an EMBL/GenBank/DDBJ whole genome shotgun (WGS) entry which is preliminary data.</text>
</comment>
<dbReference type="EMBL" id="JAMSLR010000001">
    <property type="protein sequence ID" value="MCM8747643.1"/>
    <property type="molecule type" value="Genomic_DNA"/>
</dbReference>
<keyword evidence="1" id="KW-0808">Transferase</keyword>
<dbReference type="InterPro" id="IPR050680">
    <property type="entry name" value="YpeA/RimI_acetyltransf"/>
</dbReference>
<dbReference type="PROSITE" id="PS51186">
    <property type="entry name" value="GNAT"/>
    <property type="match status" value="1"/>
</dbReference>
<gene>
    <name evidence="4" type="ORF">NET02_00625</name>
</gene>
<organism evidence="4 5">
    <name type="scientific">Thermalbibacter longus</name>
    <dbReference type="NCBI Taxonomy" id="2951981"/>
    <lineage>
        <taxon>Bacteria</taxon>
        <taxon>Pseudomonadati</taxon>
        <taxon>Thermomicrobiota</taxon>
        <taxon>Thermomicrobia</taxon>
        <taxon>Thermomicrobiales</taxon>
        <taxon>Thermomicrobiaceae</taxon>
        <taxon>Thermalbibacter</taxon>
    </lineage>
</organism>
<evidence type="ECO:0000313" key="4">
    <source>
        <dbReference type="EMBL" id="MCM8747643.1"/>
    </source>
</evidence>